<dbReference type="WBParaSite" id="MhA1_Contig460.frz3.gene3">
    <property type="protein sequence ID" value="MhA1_Contig460.frz3.gene3"/>
    <property type="gene ID" value="MhA1_Contig460.frz3.gene3"/>
</dbReference>
<reference evidence="3" key="1">
    <citation type="submission" date="2016-11" db="UniProtKB">
        <authorList>
            <consortium name="WormBaseParasite"/>
        </authorList>
    </citation>
    <scope>IDENTIFICATION</scope>
</reference>
<dbReference type="InterPro" id="IPR005135">
    <property type="entry name" value="Endo/exonuclease/phosphatase"/>
</dbReference>
<dbReference type="PROSITE" id="PS50878">
    <property type="entry name" value="RT_POL"/>
    <property type="match status" value="1"/>
</dbReference>
<evidence type="ECO:0000313" key="2">
    <source>
        <dbReference type="Proteomes" id="UP000095281"/>
    </source>
</evidence>
<sequence>MSGVLLNIRSLNNKLDELAFVAEIKNFDFICLTESWLKENFIPNEILNINFNPYFCNRSSKGGGCLILLNKKFKAFIRSSESKYNSEILIIQLQNCKNTTLILIYRPPHCSLSNTKNLLVLLSDKITENSILLGDFNFGTKDLNWINNTPIPKTKIGELFTQFINQNCLNNSVTGPTRGNAYLDLILSKNPNAISNISIDASLITSDHNAIIFEINIPKVATTNDKYSIRKYTKENIANFNSQFINNIPATIHNAFTLEHKYNVFTSEIKSILDIQIPQIEYIPHKKLKINYPISLLASIKEKKRLYKLMKRHPDQYTGKYQSISLYIKIQTKKLLENRENNMLIKDNKYIFKHIKKLSQTNQNIITITYKNKYLHNDTDKCNAFAEHFSKCFNNNSYNVPPFNGPINHNQPVIEDIDFDVVSILEILKRLPNKESTSPDGLSYRFLKNCHMSLALTITELFRLSLDSGELPKIWKESIVIPIHKKGDKTYPDNYRPISLTCCLCRVMEKIVNQRITDFLNTNKLFSDNQFGFIKGRSTTTQLISTLDEWYEAINNKPNIDCIYIDFKKAFDTVPHNLLLNKIFQIGIRGKLFKWISSFLSERTFKVKIQNTYSNETPVLSGVPQGSVLGPLLFLIYINDLPDKIPKTVKAKLFADDLKIYGFHKAKKDKTDIHKTIKVIEDWTELWGLTISLEKTFIVYIGKNNPKEQYKLGNNTIIEVETISDLGILIDNKLKFSEHINNITRNAYLRMRQLFKYIKSRRIKVWVNIYKSYVRPLLEYAPEMQATNKRHSVDADLSPINQKCHN</sequence>
<dbReference type="PRINTS" id="PR01345">
    <property type="entry name" value="CERVTRCPTASE"/>
</dbReference>
<dbReference type="SUPFAM" id="SSF56672">
    <property type="entry name" value="DNA/RNA polymerases"/>
    <property type="match status" value="1"/>
</dbReference>
<evidence type="ECO:0000313" key="3">
    <source>
        <dbReference type="WBParaSite" id="MhA1_Contig460.frz3.gene3"/>
    </source>
</evidence>
<dbReference type="PANTHER" id="PTHR33332">
    <property type="entry name" value="REVERSE TRANSCRIPTASE DOMAIN-CONTAINING PROTEIN"/>
    <property type="match status" value="1"/>
</dbReference>
<dbReference type="AlphaFoldDB" id="A0A1I8BRZ4"/>
<dbReference type="InterPro" id="IPR000477">
    <property type="entry name" value="RT_dom"/>
</dbReference>
<evidence type="ECO:0000259" key="1">
    <source>
        <dbReference type="PROSITE" id="PS50878"/>
    </source>
</evidence>
<dbReference type="GO" id="GO:0003824">
    <property type="term" value="F:catalytic activity"/>
    <property type="evidence" value="ECO:0007669"/>
    <property type="project" value="InterPro"/>
</dbReference>
<proteinExistence type="predicted"/>
<accession>A0A1I8BRZ4</accession>
<dbReference type="Proteomes" id="UP000095281">
    <property type="component" value="Unplaced"/>
</dbReference>
<name>A0A1I8BRZ4_MELHA</name>
<dbReference type="InterPro" id="IPR043502">
    <property type="entry name" value="DNA/RNA_pol_sf"/>
</dbReference>
<protein>
    <submittedName>
        <fullName evidence="3">Reverse transcriptase domain-containing protein</fullName>
    </submittedName>
</protein>
<dbReference type="Gene3D" id="3.60.10.10">
    <property type="entry name" value="Endonuclease/exonuclease/phosphatase"/>
    <property type="match status" value="1"/>
</dbReference>
<dbReference type="CDD" id="cd01650">
    <property type="entry name" value="RT_nLTR_like"/>
    <property type="match status" value="1"/>
</dbReference>
<feature type="domain" description="Reverse transcriptase" evidence="1">
    <location>
        <begin position="464"/>
        <end position="730"/>
    </location>
</feature>
<dbReference type="Pfam" id="PF14529">
    <property type="entry name" value="Exo_endo_phos_2"/>
    <property type="match status" value="1"/>
</dbReference>
<dbReference type="SUPFAM" id="SSF56219">
    <property type="entry name" value="DNase I-like"/>
    <property type="match status" value="1"/>
</dbReference>
<keyword evidence="2" id="KW-1185">Reference proteome</keyword>
<dbReference type="Pfam" id="PF00078">
    <property type="entry name" value="RVT_1"/>
    <property type="match status" value="1"/>
</dbReference>
<organism evidence="2 3">
    <name type="scientific">Meloidogyne hapla</name>
    <name type="common">Root-knot nematode worm</name>
    <dbReference type="NCBI Taxonomy" id="6305"/>
    <lineage>
        <taxon>Eukaryota</taxon>
        <taxon>Metazoa</taxon>
        <taxon>Ecdysozoa</taxon>
        <taxon>Nematoda</taxon>
        <taxon>Chromadorea</taxon>
        <taxon>Rhabditida</taxon>
        <taxon>Tylenchina</taxon>
        <taxon>Tylenchomorpha</taxon>
        <taxon>Tylenchoidea</taxon>
        <taxon>Meloidogynidae</taxon>
        <taxon>Meloidogyninae</taxon>
        <taxon>Meloidogyne</taxon>
    </lineage>
</organism>
<dbReference type="OMA" id="WLERINI"/>
<dbReference type="InterPro" id="IPR036691">
    <property type="entry name" value="Endo/exonu/phosph_ase_sf"/>
</dbReference>